<keyword evidence="1" id="KW-1185">Reference proteome</keyword>
<evidence type="ECO:0000313" key="2">
    <source>
        <dbReference type="WBParaSite" id="Hba_12193"/>
    </source>
</evidence>
<accession>A0A1I7X3M6</accession>
<dbReference type="WBParaSite" id="Hba_12193">
    <property type="protein sequence ID" value="Hba_12193"/>
    <property type="gene ID" value="Hba_12193"/>
</dbReference>
<dbReference type="Proteomes" id="UP000095283">
    <property type="component" value="Unplaced"/>
</dbReference>
<reference evidence="2" key="1">
    <citation type="submission" date="2016-11" db="UniProtKB">
        <authorList>
            <consortium name="WormBaseParasite"/>
        </authorList>
    </citation>
    <scope>IDENTIFICATION</scope>
</reference>
<organism evidence="1 2">
    <name type="scientific">Heterorhabditis bacteriophora</name>
    <name type="common">Entomopathogenic nematode worm</name>
    <dbReference type="NCBI Taxonomy" id="37862"/>
    <lineage>
        <taxon>Eukaryota</taxon>
        <taxon>Metazoa</taxon>
        <taxon>Ecdysozoa</taxon>
        <taxon>Nematoda</taxon>
        <taxon>Chromadorea</taxon>
        <taxon>Rhabditida</taxon>
        <taxon>Rhabditina</taxon>
        <taxon>Rhabditomorpha</taxon>
        <taxon>Strongyloidea</taxon>
        <taxon>Heterorhabditidae</taxon>
        <taxon>Heterorhabditis</taxon>
    </lineage>
</organism>
<sequence>MQNTTKVYGSDGRSLRHFKIQEYNEGKRIKERSILVIPSEKSKTNSEEEKPTWDYERNSQLEELEKQRLIMT</sequence>
<evidence type="ECO:0000313" key="1">
    <source>
        <dbReference type="Proteomes" id="UP000095283"/>
    </source>
</evidence>
<name>A0A1I7X3M6_HETBA</name>
<protein>
    <submittedName>
        <fullName evidence="2">Uncharacterized protein</fullName>
    </submittedName>
</protein>
<dbReference type="AlphaFoldDB" id="A0A1I7X3M6"/>
<proteinExistence type="predicted"/>